<sequence>MISSTDKYPMKLVVTNSSSTTTLESQNEQLNIGIEIDITAQKSIESIVDENNVICDLGTLITGPVRPILTSYPLTKFGAQNRAFDDKHYKTYEWLEYSISKDSIFCFACRNFNTGISGNSEDSFLVGFRNWKKLGVSSGNKGGNKSKLNKLDTHAKSNLHLTCMVKWSAYQKTKETGSVYSQISSQHTLMVEKNRKYMKILVDIVLFISCQGIGFRGHDETKDSLNQDELTSIVADVVKETIVKDIEDVEVFGIMCDEARCYKQEQMALCVRYVKNLDVVERFLGFIDCSKKQDAESLYQHILWYLKKCKLNSKPQIVAQSYDGANVMSGKFNGLQSKVKNEYPYAIDTHCMAHKMNLIVIDMCKYVKETRNVFNTLESLYIHFSHPSKNQHLIEIQTNLGIKHRSMIRLSDTRWNCRYRNIECVKASYKAIIQALEEEIENEDDRGLNEAIEKTATLGQSNNIIQGVMMTFKNLRTTEYFSQLWSEIETFAKDHDISIQTPSKGCKRKRQEPTIFKDFDVTATTSAENYSIDETNETIEGYF</sequence>
<organism evidence="3 4">
    <name type="scientific">Acyrthosiphon pisum</name>
    <name type="common">Pea aphid</name>
    <dbReference type="NCBI Taxonomy" id="7029"/>
    <lineage>
        <taxon>Eukaryota</taxon>
        <taxon>Metazoa</taxon>
        <taxon>Ecdysozoa</taxon>
        <taxon>Arthropoda</taxon>
        <taxon>Hexapoda</taxon>
        <taxon>Insecta</taxon>
        <taxon>Pterygota</taxon>
        <taxon>Neoptera</taxon>
        <taxon>Paraneoptera</taxon>
        <taxon>Hemiptera</taxon>
        <taxon>Sternorrhyncha</taxon>
        <taxon>Aphidomorpha</taxon>
        <taxon>Aphidoidea</taxon>
        <taxon>Aphididae</taxon>
        <taxon>Macrosiphini</taxon>
        <taxon>Acyrthosiphon</taxon>
    </lineage>
</organism>
<reference evidence="4" key="1">
    <citation type="submission" date="2010-06" db="EMBL/GenBank/DDBJ databases">
        <authorList>
            <person name="Jiang H."/>
            <person name="Abraham K."/>
            <person name="Ali S."/>
            <person name="Alsbrooks S.L."/>
            <person name="Anim B.N."/>
            <person name="Anosike U.S."/>
            <person name="Attaway T."/>
            <person name="Bandaranaike D.P."/>
            <person name="Battles P.K."/>
            <person name="Bell S.N."/>
            <person name="Bell A.V."/>
            <person name="Beltran B."/>
            <person name="Bickham C."/>
            <person name="Bustamante Y."/>
            <person name="Caleb T."/>
            <person name="Canada A."/>
            <person name="Cardenas V."/>
            <person name="Carter K."/>
            <person name="Chacko J."/>
            <person name="Chandrabose M.N."/>
            <person name="Chavez D."/>
            <person name="Chavez A."/>
            <person name="Chen L."/>
            <person name="Chu H.-S."/>
            <person name="Claassen K.J."/>
            <person name="Cockrell R."/>
            <person name="Collins M."/>
            <person name="Cooper J.A."/>
            <person name="Cree A."/>
            <person name="Curry S.M."/>
            <person name="Da Y."/>
            <person name="Dao M.D."/>
            <person name="Das B."/>
            <person name="Davila M.-L."/>
            <person name="Davy-Carroll L."/>
            <person name="Denson S."/>
            <person name="Dinh H."/>
            <person name="Ebong V.E."/>
            <person name="Edwards J.R."/>
            <person name="Egan A."/>
            <person name="El-Daye J."/>
            <person name="Escobedo L."/>
            <person name="Fernandez S."/>
            <person name="Fernando P.R."/>
            <person name="Flagg N."/>
            <person name="Forbes L.D."/>
            <person name="Fowler R.G."/>
            <person name="Fu Q."/>
            <person name="Gabisi R.A."/>
            <person name="Ganer J."/>
            <person name="Garbino Pronczuk A."/>
            <person name="Garcia R.M."/>
            <person name="Garner T."/>
            <person name="Garrett T.E."/>
            <person name="Gonzalez D.A."/>
            <person name="Hamid H."/>
            <person name="Hawkins E.S."/>
            <person name="Hirani K."/>
            <person name="Hogues M.E."/>
            <person name="Hollins B."/>
            <person name="Hsiao C.-H."/>
            <person name="Jabil R."/>
            <person name="James M.L."/>
            <person name="Jhangiani S.N."/>
            <person name="Johnson B."/>
            <person name="Johnson Q."/>
            <person name="Joshi V."/>
            <person name="Kalu J.B."/>
            <person name="Kam C."/>
            <person name="Kashfia A."/>
            <person name="Keebler J."/>
            <person name="Kisamo H."/>
            <person name="Kovar C.L."/>
            <person name="Lago L.A."/>
            <person name="Lai C.-Y."/>
            <person name="Laidlaw J."/>
            <person name="Lara F."/>
            <person name="Le T.-K."/>
            <person name="Lee S.L."/>
            <person name="Legall F.H."/>
            <person name="Lemon S.J."/>
            <person name="Lewis L.R."/>
            <person name="Li B."/>
            <person name="Liu Y."/>
            <person name="Liu Y.-S."/>
            <person name="Lopez J."/>
            <person name="Lozado R.J."/>
            <person name="Lu J."/>
            <person name="Madu R.C."/>
            <person name="Maheshwari M."/>
            <person name="Maheshwari R."/>
            <person name="Malloy K."/>
            <person name="Martinez E."/>
            <person name="Mathew T."/>
            <person name="Mercado I.C."/>
            <person name="Mercado C."/>
            <person name="Meyer B."/>
            <person name="Montgomery K."/>
            <person name="Morgan M.B."/>
            <person name="Munidasa M."/>
            <person name="Nazareth L.V."/>
            <person name="Nelson J."/>
            <person name="Ng B.M."/>
            <person name="Nguyen N.B."/>
            <person name="Nguyen P.Q."/>
            <person name="Nguyen T."/>
            <person name="Obregon M."/>
            <person name="Okwuonu G.O."/>
            <person name="Onwere C.G."/>
            <person name="Orozco G."/>
            <person name="Parra A."/>
            <person name="Patel S."/>
            <person name="Patil S."/>
            <person name="Perez A."/>
            <person name="Perez Y."/>
            <person name="Pham C."/>
            <person name="Primus E.L."/>
            <person name="Pu L.-L."/>
            <person name="Puazo M."/>
            <person name="Qin X."/>
            <person name="Quiroz J.B."/>
            <person name="Reese J."/>
            <person name="Richards S."/>
            <person name="Rives C.M."/>
            <person name="Robberts R."/>
            <person name="Ruiz S.J."/>
            <person name="Ruiz M.J."/>
            <person name="Santibanez J."/>
            <person name="Schneider B.W."/>
            <person name="Sisson I."/>
            <person name="Smith M."/>
            <person name="Sodergren E."/>
            <person name="Song X.-Z."/>
            <person name="Song B.B."/>
            <person name="Summersgill H."/>
            <person name="Thelus R."/>
            <person name="Thornton R.D."/>
            <person name="Trejos Z.Y."/>
            <person name="Usmani K."/>
            <person name="Vattathil S."/>
            <person name="Villasana D."/>
            <person name="Walker D.L."/>
            <person name="Wang S."/>
            <person name="Wang K."/>
            <person name="White C.S."/>
            <person name="Williams A.C."/>
            <person name="Williamson J."/>
            <person name="Wilson K."/>
            <person name="Woghiren I.O."/>
            <person name="Woodworth J.R."/>
            <person name="Worley K.C."/>
            <person name="Wright R.A."/>
            <person name="Wu W."/>
            <person name="Young L."/>
            <person name="Zhang L."/>
            <person name="Zhang J."/>
            <person name="Zhu Y."/>
            <person name="Muzny D.M."/>
            <person name="Weinstock G."/>
            <person name="Gibbs R.A."/>
        </authorList>
    </citation>
    <scope>NUCLEOTIDE SEQUENCE [LARGE SCALE GENOMIC DNA]</scope>
    <source>
        <strain evidence="4">LSR1</strain>
    </source>
</reference>
<dbReference type="SMART" id="SM00597">
    <property type="entry name" value="ZnF_TTF"/>
    <property type="match status" value="1"/>
</dbReference>
<proteinExistence type="predicted"/>
<dbReference type="KEGG" id="api:103308239"/>
<dbReference type="AlphaFoldDB" id="A0A8R1X3F0"/>
<dbReference type="EnsemblMetazoa" id="XM_008181309.1">
    <property type="protein sequence ID" value="XP_008179531.1"/>
    <property type="gene ID" value="LOC103308239"/>
</dbReference>
<dbReference type="InterPro" id="IPR006580">
    <property type="entry name" value="Znf_TTF"/>
</dbReference>
<protein>
    <recommendedName>
        <fullName evidence="2">TTF-type domain-containing protein</fullName>
    </recommendedName>
</protein>
<name>A0A8R1X3F0_ACYPI</name>
<dbReference type="OrthoDB" id="8045002at2759"/>
<accession>A0A8R1X3F0</accession>
<evidence type="ECO:0000256" key="1">
    <source>
        <dbReference type="SAM" id="Coils"/>
    </source>
</evidence>
<feature type="domain" description="TTF-type" evidence="2">
    <location>
        <begin position="80"/>
        <end position="179"/>
    </location>
</feature>
<dbReference type="PANTHER" id="PTHR45749:SF37">
    <property type="entry name" value="OS05G0311600 PROTEIN"/>
    <property type="match status" value="1"/>
</dbReference>
<dbReference type="SUPFAM" id="SSF53098">
    <property type="entry name" value="Ribonuclease H-like"/>
    <property type="match status" value="1"/>
</dbReference>
<dbReference type="PANTHER" id="PTHR45749">
    <property type="match status" value="1"/>
</dbReference>
<evidence type="ECO:0000313" key="4">
    <source>
        <dbReference type="Proteomes" id="UP000007819"/>
    </source>
</evidence>
<keyword evidence="4" id="KW-1185">Reference proteome</keyword>
<feature type="coiled-coil region" evidence="1">
    <location>
        <begin position="419"/>
        <end position="446"/>
    </location>
</feature>
<dbReference type="RefSeq" id="XP_008179531.1">
    <property type="nucleotide sequence ID" value="XM_008181309.1"/>
</dbReference>
<evidence type="ECO:0000259" key="2">
    <source>
        <dbReference type="SMART" id="SM00597"/>
    </source>
</evidence>
<reference evidence="3" key="2">
    <citation type="submission" date="2022-06" db="UniProtKB">
        <authorList>
            <consortium name="EnsemblMetazoa"/>
        </authorList>
    </citation>
    <scope>IDENTIFICATION</scope>
</reference>
<dbReference type="InterPro" id="IPR025398">
    <property type="entry name" value="DUF4371"/>
</dbReference>
<dbReference type="Proteomes" id="UP000007819">
    <property type="component" value="Unassembled WGS sequence"/>
</dbReference>
<keyword evidence="1" id="KW-0175">Coiled coil</keyword>
<dbReference type="GeneID" id="103308239"/>
<dbReference type="Pfam" id="PF14291">
    <property type="entry name" value="DUF4371"/>
    <property type="match status" value="1"/>
</dbReference>
<evidence type="ECO:0000313" key="3">
    <source>
        <dbReference type="EnsemblMetazoa" id="XP_008179531.1"/>
    </source>
</evidence>
<dbReference type="InterPro" id="IPR012337">
    <property type="entry name" value="RNaseH-like_sf"/>
</dbReference>